<dbReference type="EMBL" id="CP001802">
    <property type="protein sequence ID" value="ACY20182.1"/>
    <property type="molecule type" value="Genomic_DNA"/>
</dbReference>
<dbReference type="PANTHER" id="PTHR36933">
    <property type="entry name" value="SLL0788 PROTEIN"/>
    <property type="match status" value="1"/>
</dbReference>
<dbReference type="OrthoDB" id="26872at2"/>
<dbReference type="PANTHER" id="PTHR36933:SF1">
    <property type="entry name" value="SLL0788 PROTEIN"/>
    <property type="match status" value="1"/>
</dbReference>
<dbReference type="STRING" id="526226.Gbro_0869"/>
<evidence type="ECO:0000313" key="5">
    <source>
        <dbReference type="Proteomes" id="UP000001219"/>
    </source>
</evidence>
<keyword evidence="2" id="KW-0812">Transmembrane</keyword>
<evidence type="ECO:0000256" key="2">
    <source>
        <dbReference type="SAM" id="Phobius"/>
    </source>
</evidence>
<sequence length="233" mass="24648">MTSSRPSGSRLSGPLRIGGLVAVAVLILAIGAVAGVAWQSSRHADDHAPSAVDIGFAQDMSTHHDQAILMARTVSGLPGVSGEIRVFADRLILSQSTETATMRGWLQWFGEPLSIDRPMSWMDHGAAHHHGGVPAASADAADASDQPPMPGMASIDELGRLSTLTGGAAEIYFLQLMIRHHHGGLEMAQAAYNDERASAPTKQWALTMIGDQGDEIGQMTLMLKARNADPLPT</sequence>
<evidence type="ECO:0000313" key="4">
    <source>
        <dbReference type="EMBL" id="ACY20182.1"/>
    </source>
</evidence>
<evidence type="ECO:0000256" key="1">
    <source>
        <dbReference type="SAM" id="MobiDB-lite"/>
    </source>
</evidence>
<feature type="transmembrane region" description="Helical" evidence="2">
    <location>
        <begin position="20"/>
        <end position="38"/>
    </location>
</feature>
<organism evidence="4 5">
    <name type="scientific">Gordonia bronchialis (strain ATCC 25592 / DSM 43247 / BCRC 13721 / JCM 3198 / KCTC 3076 / NBRC 16047 / NCTC 10667)</name>
    <name type="common">Rhodococcus bronchialis</name>
    <dbReference type="NCBI Taxonomy" id="526226"/>
    <lineage>
        <taxon>Bacteria</taxon>
        <taxon>Bacillati</taxon>
        <taxon>Actinomycetota</taxon>
        <taxon>Actinomycetes</taxon>
        <taxon>Mycobacteriales</taxon>
        <taxon>Gordoniaceae</taxon>
        <taxon>Gordonia</taxon>
    </lineage>
</organism>
<dbReference type="InterPro" id="IPR012347">
    <property type="entry name" value="Ferritin-like"/>
</dbReference>
<dbReference type="KEGG" id="gbr:Gbro_0869"/>
<dbReference type="HOGENOM" id="CLU_074343_0_0_11"/>
<gene>
    <name evidence="4" type="ordered locus">Gbro_0869</name>
</gene>
<dbReference type="AlphaFoldDB" id="D0L3I3"/>
<keyword evidence="2" id="KW-1133">Transmembrane helix</keyword>
<dbReference type="Gene3D" id="1.20.1260.10">
    <property type="match status" value="1"/>
</dbReference>
<reference evidence="4 5" key="2">
    <citation type="journal article" date="2010" name="Stand. Genomic Sci.">
        <title>Complete genome sequence of Gordonia bronchialis type strain (3410).</title>
        <authorList>
            <person name="Ivanova N."/>
            <person name="Sikorski J."/>
            <person name="Jando M."/>
            <person name="Lapidus A."/>
            <person name="Nolan M."/>
            <person name="Lucas S."/>
            <person name="Del Rio T.G."/>
            <person name="Tice H."/>
            <person name="Copeland A."/>
            <person name="Cheng J.F."/>
            <person name="Chen F."/>
            <person name="Bruce D."/>
            <person name="Goodwin L."/>
            <person name="Pitluck S."/>
            <person name="Mavromatis K."/>
            <person name="Ovchinnikova G."/>
            <person name="Pati A."/>
            <person name="Chen A."/>
            <person name="Palaniappan K."/>
            <person name="Land M."/>
            <person name="Hauser L."/>
            <person name="Chang Y.J."/>
            <person name="Jeffries C.D."/>
            <person name="Chain P."/>
            <person name="Saunders E."/>
            <person name="Han C."/>
            <person name="Detter J.C."/>
            <person name="Brettin T."/>
            <person name="Rohde M."/>
            <person name="Goker M."/>
            <person name="Bristow J."/>
            <person name="Eisen J.A."/>
            <person name="Markowitz V."/>
            <person name="Hugenholtz P."/>
            <person name="Klenk H.P."/>
            <person name="Kyrpides N.C."/>
        </authorList>
    </citation>
    <scope>NUCLEOTIDE SEQUENCE [LARGE SCALE GENOMIC DNA]</scope>
    <source>
        <strain evidence="5">ATCC 25592 / DSM 43247 / BCRC 13721 / JCM 3198 / KCTC 3076 / NBRC 16047 / NCTC 10667</strain>
    </source>
</reference>
<keyword evidence="5" id="KW-1185">Reference proteome</keyword>
<feature type="compositionally biased region" description="Low complexity" evidence="1">
    <location>
        <begin position="132"/>
        <end position="145"/>
    </location>
</feature>
<dbReference type="RefSeq" id="WP_012832762.1">
    <property type="nucleotide sequence ID" value="NC_013441.1"/>
</dbReference>
<reference evidence="5" key="1">
    <citation type="submission" date="2009-10" db="EMBL/GenBank/DDBJ databases">
        <title>The complete chromosome of Gordonia bronchialis DSM 43247.</title>
        <authorList>
            <consortium name="US DOE Joint Genome Institute (JGI-PGF)"/>
            <person name="Lucas S."/>
            <person name="Copeland A."/>
            <person name="Lapidus A."/>
            <person name="Glavina del Rio T."/>
            <person name="Dalin E."/>
            <person name="Tice H."/>
            <person name="Bruce D."/>
            <person name="Goodwin L."/>
            <person name="Pitluck S."/>
            <person name="Kyrpides N."/>
            <person name="Mavromatis K."/>
            <person name="Ivanova N."/>
            <person name="Ovchinnikova G."/>
            <person name="Saunders E."/>
            <person name="Brettin T."/>
            <person name="Detter J.C."/>
            <person name="Han C."/>
            <person name="Larimer F."/>
            <person name="Land M."/>
            <person name="Hauser L."/>
            <person name="Markowitz V."/>
            <person name="Cheng J.-F."/>
            <person name="Hugenholtz P."/>
            <person name="Woyke T."/>
            <person name="Wu D."/>
            <person name="Jando M."/>
            <person name="Schneider S."/>
            <person name="Goeker M."/>
            <person name="Klenk H.-P."/>
            <person name="Eisen J.A."/>
        </authorList>
    </citation>
    <scope>NUCLEOTIDE SEQUENCE [LARGE SCALE GENOMIC DNA]</scope>
    <source>
        <strain evidence="5">ATCC 25592 / DSM 43247 / BCRC 13721 / JCM 3198 / KCTC 3076 / NBRC 16047 / NCTC 10667</strain>
    </source>
</reference>
<proteinExistence type="predicted"/>
<evidence type="ECO:0000259" key="3">
    <source>
        <dbReference type="Pfam" id="PF03713"/>
    </source>
</evidence>
<feature type="domain" description="DUF305" evidence="3">
    <location>
        <begin position="53"/>
        <end position="223"/>
    </location>
</feature>
<dbReference type="eggNOG" id="COG3544">
    <property type="taxonomic scope" value="Bacteria"/>
</dbReference>
<dbReference type="Pfam" id="PF03713">
    <property type="entry name" value="DUF305"/>
    <property type="match status" value="1"/>
</dbReference>
<feature type="region of interest" description="Disordered" evidence="1">
    <location>
        <begin position="126"/>
        <end position="146"/>
    </location>
</feature>
<dbReference type="Proteomes" id="UP000001219">
    <property type="component" value="Chromosome"/>
</dbReference>
<name>D0L3I3_GORB4</name>
<protein>
    <recommendedName>
        <fullName evidence="3">DUF305 domain-containing protein</fullName>
    </recommendedName>
</protein>
<dbReference type="InterPro" id="IPR005183">
    <property type="entry name" value="DUF305_CopM-like"/>
</dbReference>
<keyword evidence="2" id="KW-0472">Membrane</keyword>
<accession>D0L3I3</accession>